<dbReference type="EMBL" id="AAFI02000009">
    <property type="protein sequence ID" value="EAL70943.1"/>
    <property type="molecule type" value="Genomic_DNA"/>
</dbReference>
<dbReference type="InterPro" id="IPR008999">
    <property type="entry name" value="Actin-crosslinking"/>
</dbReference>
<dbReference type="eggNOG" id="ENOG502RDMA">
    <property type="taxonomic scope" value="Eukaryota"/>
</dbReference>
<feature type="region of interest" description="Disordered" evidence="1">
    <location>
        <begin position="149"/>
        <end position="189"/>
    </location>
</feature>
<dbReference type="EMBL" id="AAFI02000011">
    <property type="protein sequence ID" value="EAL70447.1"/>
    <property type="molecule type" value="Genomic_DNA"/>
</dbReference>
<evidence type="ECO:0000313" key="4">
    <source>
        <dbReference type="EMBL" id="EAL70943.1"/>
    </source>
</evidence>
<dbReference type="GeneID" id="8618718"/>
<dbReference type="PANTHER" id="PTHR37002">
    <property type="entry name" value="AGAP007005-PA"/>
    <property type="match status" value="1"/>
</dbReference>
<reference evidence="3 5" key="2">
    <citation type="journal article" date="2005" name="Nature">
        <title>The genome of the social amoeba Dictyostelium discoideum.</title>
        <authorList>
            <consortium name="The Dictyostelium discoideum Sequencing Consortium"/>
            <person name="Eichinger L."/>
            <person name="Pachebat J.A."/>
            <person name="Glockner G."/>
            <person name="Rajandream M.A."/>
            <person name="Sucgang R."/>
            <person name="Berriman M."/>
            <person name="Song J."/>
            <person name="Olsen R."/>
            <person name="Szafranski K."/>
            <person name="Xu Q."/>
            <person name="Tunggal B."/>
            <person name="Kummerfeld S."/>
            <person name="Madera M."/>
            <person name="Konfortov B.A."/>
            <person name="Rivero F."/>
            <person name="Bankier A.T."/>
            <person name="Lehmann R."/>
            <person name="Hamlin N."/>
            <person name="Davies R."/>
            <person name="Gaudet P."/>
            <person name="Fey P."/>
            <person name="Pilcher K."/>
            <person name="Chen G."/>
            <person name="Saunders D."/>
            <person name="Sodergren E."/>
            <person name="Davis P."/>
            <person name="Kerhornou A."/>
            <person name="Nie X."/>
            <person name="Hall N."/>
            <person name="Anjard C."/>
            <person name="Hemphill L."/>
            <person name="Bason N."/>
            <person name="Farbrother P."/>
            <person name="Desany B."/>
            <person name="Just E."/>
            <person name="Morio T."/>
            <person name="Rost R."/>
            <person name="Churcher C."/>
            <person name="Cooper J."/>
            <person name="Haydock S."/>
            <person name="van Driessche N."/>
            <person name="Cronin A."/>
            <person name="Goodhead I."/>
            <person name="Muzny D."/>
            <person name="Mourier T."/>
            <person name="Pain A."/>
            <person name="Lu M."/>
            <person name="Harper D."/>
            <person name="Lindsay R."/>
            <person name="Hauser H."/>
            <person name="James K."/>
            <person name="Quiles M."/>
            <person name="Madan Babu M."/>
            <person name="Saito T."/>
            <person name="Buchrieser C."/>
            <person name="Wardroper A."/>
            <person name="Felder M."/>
            <person name="Thangavelu M."/>
            <person name="Johnson D."/>
            <person name="Knights A."/>
            <person name="Loulseged H."/>
            <person name="Mungall K."/>
            <person name="Oliver K."/>
            <person name="Price C."/>
            <person name="Quail M.A."/>
            <person name="Urushihara H."/>
            <person name="Hernandez J."/>
            <person name="Rabbinowitsch E."/>
            <person name="Steffen D."/>
            <person name="Sanders M."/>
            <person name="Ma J."/>
            <person name="Kohara Y."/>
            <person name="Sharp S."/>
            <person name="Simmonds M."/>
            <person name="Spiegler S."/>
            <person name="Tivey A."/>
            <person name="Sugano S."/>
            <person name="White B."/>
            <person name="Walker D."/>
            <person name="Woodward J."/>
            <person name="Winckler T."/>
            <person name="Tanaka Y."/>
            <person name="Shaulsky G."/>
            <person name="Schleicher M."/>
            <person name="Weinstock G."/>
            <person name="Rosenthal A."/>
            <person name="Cox E.C."/>
            <person name="Chisholm R.L."/>
            <person name="Gibbs R."/>
            <person name="Loomis W.F."/>
            <person name="Platzer M."/>
            <person name="Kay R.R."/>
            <person name="Williams J."/>
            <person name="Dear P.H."/>
            <person name="Noegel A.A."/>
            <person name="Barrell B."/>
            <person name="Kuspa A."/>
        </authorList>
    </citation>
    <scope>NUCLEOTIDE SEQUENCE [LARGE SCALE GENOMIC DNA]</scope>
    <source>
        <strain evidence="3 5">AX4</strain>
    </source>
</reference>
<proteinExistence type="predicted"/>
<feature type="compositionally biased region" description="Low complexity" evidence="1">
    <location>
        <begin position="149"/>
        <end position="180"/>
    </location>
</feature>
<dbReference type="Proteomes" id="UP000002195">
    <property type="component" value="Unassembled WGS sequence"/>
</dbReference>
<accession>Q556I6</accession>
<feature type="domain" description="Transglutaminase-like" evidence="2">
    <location>
        <begin position="405"/>
        <end position="469"/>
    </location>
</feature>
<dbReference type="AlphaFoldDB" id="Q556I6"/>
<dbReference type="KEGG" id="ddi:DDB_G0274027"/>
<evidence type="ECO:0000313" key="5">
    <source>
        <dbReference type="Proteomes" id="UP000002195"/>
    </source>
</evidence>
<evidence type="ECO:0000259" key="2">
    <source>
        <dbReference type="SMART" id="SM00460"/>
    </source>
</evidence>
<dbReference type="SUPFAM" id="SSF50405">
    <property type="entry name" value="Actin-crosslinking proteins"/>
    <property type="match status" value="1"/>
</dbReference>
<dbReference type="SMART" id="SM00460">
    <property type="entry name" value="TGc"/>
    <property type="match status" value="1"/>
</dbReference>
<organism evidence="3 5">
    <name type="scientific">Dictyostelium discoideum</name>
    <name type="common">Social amoeba</name>
    <dbReference type="NCBI Taxonomy" id="44689"/>
    <lineage>
        <taxon>Eukaryota</taxon>
        <taxon>Amoebozoa</taxon>
        <taxon>Evosea</taxon>
        <taxon>Eumycetozoa</taxon>
        <taxon>Dictyostelia</taxon>
        <taxon>Dictyosteliales</taxon>
        <taxon>Dictyosteliaceae</taxon>
        <taxon>Dictyostelium</taxon>
    </lineage>
</organism>
<dbReference type="RefSeq" id="XP_644372.1">
    <property type="nucleotide sequence ID" value="XM_639280.1"/>
</dbReference>
<dbReference type="GeneID" id="8619258"/>
<dbReference type="VEuPathDB" id="AmoebaDB:DDB_G0274027"/>
<evidence type="ECO:0000256" key="1">
    <source>
        <dbReference type="SAM" id="MobiDB-lite"/>
    </source>
</evidence>
<accession>Q86K13</accession>
<reference evidence="3" key="3">
    <citation type="submission" date="2009-08" db="EMBL/GenBank/DDBJ databases">
        <authorList>
            <consortium name="The Dictyostelium discoideum Sequencing Consortium"/>
            <person name="Eichinger L."/>
            <person name="Pachebat J.A."/>
            <person name="Gloeckner G."/>
            <person name="Rajandream M.-A."/>
            <person name="Sucgang R."/>
            <person name="Song J."/>
            <person name="Cox E.C."/>
            <person name="Tunggal B."/>
            <person name="Szafranski K."/>
            <person name="Konfortov B.A."/>
            <person name="Farbrother P."/>
            <person name="Bankier A.T."/>
            <person name="Lehmann R."/>
            <person name="Hamlin N."/>
            <person name="Xu Q."/>
            <person name="Davies R."/>
            <person name="Gaudet P."/>
            <person name="Fey P."/>
            <person name="Pilcher K."/>
            <person name="Chen G."/>
            <person name="Saunders D."/>
            <person name="Sodergren E."/>
            <person name="Davis P."/>
            <person name="Nie X."/>
            <person name="Kerhornou A."/>
            <person name="Hemphill L."/>
            <person name="Bason N."/>
            <person name="Berriman M."/>
            <person name="Desany B."/>
            <person name="Churcher C."/>
            <person name="Cooper J."/>
            <person name="van Driessche N."/>
            <person name="Cronin A."/>
            <person name="Goodhead I."/>
            <person name="Muzny D."/>
            <person name="Hall N."/>
            <person name="Harper D."/>
            <person name="Lindsay R."/>
            <person name="Hauser H."/>
            <person name="James K."/>
            <person name="Quiles M."/>
            <person name="Buchrieser C."/>
            <person name="Wardroper A."/>
            <person name="Thangavelu M."/>
            <person name="Johnson D."/>
            <person name="Knights A."/>
            <person name="Loulseged H."/>
            <person name="Mungall K."/>
            <person name="Price C."/>
            <person name="Ma J."/>
            <person name="Quail M."/>
            <person name="Hernandez J."/>
            <person name="Rabbinowitsch E."/>
            <person name="Steffen D."/>
            <person name="Sanders M."/>
            <person name="Weinstock G."/>
            <person name="Sharp S."/>
            <person name="Just E."/>
            <person name="Shaulsky G."/>
            <person name="Simmonds M."/>
            <person name="Tivey A."/>
            <person name="White B."/>
            <person name="Walker D."/>
            <person name="Woodward J."/>
            <person name="Winckler T."/>
            <person name="Schleicher M."/>
            <person name="Rosenthal A."/>
            <person name="Rivero F."/>
            <person name="Chisholm R.L."/>
            <person name="Gibbs R."/>
            <person name="Loomis W.F."/>
            <person name="Platzer M."/>
            <person name="Kay R.R."/>
            <person name="Williams J."/>
            <person name="Dear P.H."/>
            <person name="Noegel A.A."/>
            <person name="Barrell B."/>
            <person name="Kuspa A."/>
        </authorList>
    </citation>
    <scope>NUCLEOTIDE SEQUENCE</scope>
    <source>
        <strain evidence="3">AX4</strain>
    </source>
</reference>
<dbReference type="Gene3D" id="3.10.620.30">
    <property type="match status" value="1"/>
</dbReference>
<evidence type="ECO:0000313" key="3">
    <source>
        <dbReference type="EMBL" id="EAL70447.1"/>
    </source>
</evidence>
<dbReference type="InterPro" id="IPR002931">
    <property type="entry name" value="Transglutaminase-like"/>
</dbReference>
<dbReference type="SUPFAM" id="SSF54001">
    <property type="entry name" value="Cysteine proteinases"/>
    <property type="match status" value="1"/>
</dbReference>
<keyword evidence="5" id="KW-1185">Reference proteome</keyword>
<dbReference type="RefSeq" id="XP_645041.1">
    <property type="nucleotide sequence ID" value="XM_639949.1"/>
</dbReference>
<dbReference type="Pfam" id="PF01841">
    <property type="entry name" value="Transglut_core"/>
    <property type="match status" value="1"/>
</dbReference>
<gene>
    <name evidence="4" type="ORF">DDB_G0272612</name>
    <name evidence="3" type="ORF">DDB_G0274027</name>
</gene>
<protein>
    <recommendedName>
        <fullName evidence="2">Transglutaminase-like domain-containing protein</fullName>
    </recommendedName>
</protein>
<dbReference type="dictyBase" id="DDB_G0272612"/>
<dbReference type="PANTHER" id="PTHR37002:SF3">
    <property type="entry name" value="TRANSGLUTAMINASE-LIKE DOMAIN-CONTAINING PROTEIN"/>
    <property type="match status" value="1"/>
</dbReference>
<dbReference type="dictyBase" id="DDB_G0274027"/>
<name>Q556I6_DICDI</name>
<reference evidence="3 5" key="1">
    <citation type="journal article" date="2002" name="Nature">
        <title>Sequence and analysis of chromosome 2 of Dictyostelium discoideum.</title>
        <authorList>
            <consortium name="Dictyostelium Genome Sequencing Consortium"/>
            <person name="Glockner G."/>
            <person name="Eichinger L."/>
            <person name="Szafranski K."/>
            <person name="Pachebat J.A."/>
            <person name="Bankier A.T."/>
            <person name="Dear P.H."/>
            <person name="Lehmann R."/>
            <person name="Baumgart C."/>
            <person name="Parra G."/>
            <person name="Abril J.F."/>
            <person name="Guigo R."/>
            <person name="Kumpf K."/>
            <person name="Tunggal B."/>
            <person name="Cox E."/>
            <person name="Quail M.A."/>
            <person name="Platzer M."/>
            <person name="Rosenthal A."/>
            <person name="Noegel A.A."/>
        </authorList>
    </citation>
    <scope>NUCLEOTIDE SEQUENCE [LARGE SCALE GENOMIC DNA]</scope>
    <source>
        <strain evidence="3 5">AX4</strain>
    </source>
</reference>
<dbReference type="OMA" id="NAGRGEW"/>
<comment type="caution">
    <text evidence="3">The sequence shown here is derived from an EMBL/GenBank/DDBJ whole genome shotgun (WGS) entry which is preliminary data.</text>
</comment>
<dbReference type="KEGG" id="ddi:DDB_G0272612"/>
<dbReference type="InterPro" id="IPR038765">
    <property type="entry name" value="Papain-like_cys_pep_sf"/>
</dbReference>
<sequence length="545" mass="60725">MSVQLKDDLNFRLRSKKALKNKDGTDGWFLGVYDDGLISNGGNKSDKTIWVLKSVQSSFNIISKDGNYCLGIDDGLNMITNADPNGNGLFIFDWQPNGRVCIQSVFHASKKNRTGKFGPHLGVDPQGGLIGNAGTGEWGQWDIIPISESTTTVSHSSPDTTTTSTSSSSSSSKPSAPPSSNDNKPTIVPSAHPSIKLLTDFAKHRELWGEQFYVEQKFTKTVDAKLKFMVRLPNLQVKKWSVIACAPPSPLQTQMIKKASLTIYDNTGNNEISKGQLIQAGSHYVMRAMVKGIAKQHKIHAHYDIEADLYSISLKKIVPGQFMPMVQPLNPQERAYYLQTTNFINYNQPQFQQWIRDNQLHPMLLTDGTVESVLCYAYRVFLFIKLHFDYVLAKDVLSGRKATDTINAKKSDCGGFSILYSSILRMHGIPTRILIGRWALSGTADKQKVHVVGEFYVDGCGWVPFDPACAITADKTEPFTKYFAQNSGEFITMHVETGIHGIDNGIESKHQTIDFLQSICYWVDGEGNFNNQESESLWTVTPQQK</sequence>
<dbReference type="PaxDb" id="44689-DDB0167972"/>
<dbReference type="HOGENOM" id="CLU_500059_0_0_1"/>